<accession>A0ABT9NVF4</accession>
<keyword evidence="2" id="KW-1185">Reference proteome</keyword>
<proteinExistence type="predicted"/>
<name>A0ABT9NVF4_9ACTN</name>
<evidence type="ECO:0000313" key="2">
    <source>
        <dbReference type="Proteomes" id="UP001240447"/>
    </source>
</evidence>
<dbReference type="RefSeq" id="WP_181641469.1">
    <property type="nucleotide sequence ID" value="NZ_CCXJ01000045.1"/>
</dbReference>
<gene>
    <name evidence="1" type="ORF">J2S59_003953</name>
</gene>
<comment type="caution">
    <text evidence="1">The sequence shown here is derived from an EMBL/GenBank/DDBJ whole genome shotgun (WGS) entry which is preliminary data.</text>
</comment>
<evidence type="ECO:0000313" key="1">
    <source>
        <dbReference type="EMBL" id="MDP9824144.1"/>
    </source>
</evidence>
<protein>
    <submittedName>
        <fullName evidence="1">Uncharacterized protein</fullName>
    </submittedName>
</protein>
<sequence length="225" mass="23819">MPRRSPTVVGTFPGAAELDVADAGRLGLRGPQAVVVATEPTQALLARWAAGLADDPQPLARARPGGEVLTAVQRHQRQRGGRRTVLWVVAPPAPLSATAVAVLERVAHLLAADPDVVPSADRGAVLDEVRARLVDEGPPPVLDPEVQEGLRREHAALEAYLESNRVVVRGDRDLLRPAAPAGEQPDPEVVLERTATIVADLVQDLRTDVRRTTGTAPDPAVVARG</sequence>
<dbReference type="EMBL" id="JAUSQM010000001">
    <property type="protein sequence ID" value="MDP9824144.1"/>
    <property type="molecule type" value="Genomic_DNA"/>
</dbReference>
<dbReference type="Proteomes" id="UP001240447">
    <property type="component" value="Unassembled WGS sequence"/>
</dbReference>
<reference evidence="1 2" key="1">
    <citation type="submission" date="2023-07" db="EMBL/GenBank/DDBJ databases">
        <title>Sequencing the genomes of 1000 actinobacteria strains.</title>
        <authorList>
            <person name="Klenk H.-P."/>
        </authorList>
    </citation>
    <scope>NUCLEOTIDE SEQUENCE [LARGE SCALE GENOMIC DNA]</scope>
    <source>
        <strain evidence="1 2">GD13</strain>
    </source>
</reference>
<organism evidence="1 2">
    <name type="scientific">Nocardioides massiliensis</name>
    <dbReference type="NCBI Taxonomy" id="1325935"/>
    <lineage>
        <taxon>Bacteria</taxon>
        <taxon>Bacillati</taxon>
        <taxon>Actinomycetota</taxon>
        <taxon>Actinomycetes</taxon>
        <taxon>Propionibacteriales</taxon>
        <taxon>Nocardioidaceae</taxon>
        <taxon>Nocardioides</taxon>
    </lineage>
</organism>